<sequence>MISESDKKKTTTIFWGVLLYKAFTMLSGSRQDKVCFLLIWIYIYYLIKNKLNIKKTLVLIIMSFLGFYFISSIGAGRVNSDIEFGGFLSTINTFSYTIGSSLSEFGSAFNTLVLAVKYTPFNISYGYGLSFVAAIVSCVPLLVARIPLLADKTIFITQLPGSIYHSLGGSFLGELFYNFSWIGPVFCIFIGSILGKSHYGIKNKDNNLSNVACLYSVIGTAMFLYVRGYVTDMGQKIIWLSILLIILKSKEKKRSSFN</sequence>
<reference evidence="2 3" key="1">
    <citation type="submission" date="2008-11" db="EMBL/GenBank/DDBJ databases">
        <title>Draft genome sequence of Eubacterium biforme (DSM 3989).</title>
        <authorList>
            <person name="Sudarsanam P."/>
            <person name="Ley R."/>
            <person name="Guruge J."/>
            <person name="Turnbaugh P.J."/>
            <person name="Mahowald M."/>
            <person name="Liep D."/>
            <person name="Gordon J."/>
        </authorList>
    </citation>
    <scope>NUCLEOTIDE SEQUENCE [LARGE SCALE GENOMIC DNA]</scope>
    <source>
        <strain evidence="2 3">DSM 3989</strain>
    </source>
</reference>
<dbReference type="STRING" id="518637.EUBIFOR_01084"/>
<proteinExistence type="predicted"/>
<keyword evidence="1" id="KW-1133">Transmembrane helix</keyword>
<dbReference type="InterPro" id="IPR029468">
    <property type="entry name" value="O-ag_pol_Wzy"/>
</dbReference>
<feature type="transmembrane region" description="Helical" evidence="1">
    <location>
        <begin position="56"/>
        <end position="74"/>
    </location>
</feature>
<feature type="transmembrane region" description="Helical" evidence="1">
    <location>
        <begin position="94"/>
        <end position="116"/>
    </location>
</feature>
<evidence type="ECO:0000256" key="1">
    <source>
        <dbReference type="SAM" id="Phobius"/>
    </source>
</evidence>
<gene>
    <name evidence="2" type="ORF">EUBIFOR_01084</name>
</gene>
<dbReference type="Pfam" id="PF14296">
    <property type="entry name" value="O-ag_pol_Wzy"/>
    <property type="match status" value="1"/>
</dbReference>
<evidence type="ECO:0000313" key="3">
    <source>
        <dbReference type="Proteomes" id="UP000004315"/>
    </source>
</evidence>
<keyword evidence="1" id="KW-0472">Membrane</keyword>
<feature type="transmembrane region" description="Helical" evidence="1">
    <location>
        <begin position="207"/>
        <end position="227"/>
    </location>
</feature>
<dbReference type="Proteomes" id="UP000004315">
    <property type="component" value="Unassembled WGS sequence"/>
</dbReference>
<feature type="transmembrane region" description="Helical" evidence="1">
    <location>
        <begin position="123"/>
        <end position="143"/>
    </location>
</feature>
<dbReference type="EMBL" id="ABYT01000062">
    <property type="protein sequence ID" value="EEC90343.1"/>
    <property type="molecule type" value="Genomic_DNA"/>
</dbReference>
<evidence type="ECO:0000313" key="2">
    <source>
        <dbReference type="EMBL" id="EEC90343.1"/>
    </source>
</evidence>
<dbReference type="RefSeq" id="WP_003864876.1">
    <property type="nucleotide sequence ID" value="NZ_DS996842.1"/>
</dbReference>
<protein>
    <submittedName>
        <fullName evidence="2">Uncharacterized protein</fullName>
    </submittedName>
</protein>
<name>B7CA63_9FIRM</name>
<keyword evidence="3" id="KW-1185">Reference proteome</keyword>
<keyword evidence="1" id="KW-0812">Transmembrane</keyword>
<comment type="caution">
    <text evidence="2">The sequence shown here is derived from an EMBL/GenBank/DDBJ whole genome shotgun (WGS) entry which is preliminary data.</text>
</comment>
<dbReference type="HOGENOM" id="CLU_1076770_0_0_9"/>
<organism evidence="2 3">
    <name type="scientific">Holdemanella biformis DSM 3989</name>
    <dbReference type="NCBI Taxonomy" id="518637"/>
    <lineage>
        <taxon>Bacteria</taxon>
        <taxon>Bacillati</taxon>
        <taxon>Bacillota</taxon>
        <taxon>Erysipelotrichia</taxon>
        <taxon>Erysipelotrichales</taxon>
        <taxon>Erysipelotrichaceae</taxon>
        <taxon>Holdemanella</taxon>
    </lineage>
</organism>
<dbReference type="eggNOG" id="ENOG503387A">
    <property type="taxonomic scope" value="Bacteria"/>
</dbReference>
<dbReference type="AlphaFoldDB" id="B7CA63"/>
<feature type="transmembrane region" description="Helical" evidence="1">
    <location>
        <begin position="175"/>
        <end position="195"/>
    </location>
</feature>
<accession>B7CA63</accession>